<dbReference type="PANTHER" id="PTHR37189">
    <property type="entry name" value="CONCANAVALIN A-LIKE LECTIN/GLUCANASE DOMAIN-CONTAINING PROTEIN-RELATED"/>
    <property type="match status" value="1"/>
</dbReference>
<gene>
    <name evidence="4" type="ORF">ZIOFF_023258</name>
</gene>
<keyword evidence="2" id="KW-1133">Transmembrane helix</keyword>
<feature type="region of interest" description="Disordered" evidence="1">
    <location>
        <begin position="102"/>
        <end position="128"/>
    </location>
</feature>
<feature type="signal peptide" evidence="3">
    <location>
        <begin position="1"/>
        <end position="15"/>
    </location>
</feature>
<keyword evidence="3" id="KW-0732">Signal</keyword>
<keyword evidence="5" id="KW-1185">Reference proteome</keyword>
<organism evidence="4 5">
    <name type="scientific">Zingiber officinale</name>
    <name type="common">Ginger</name>
    <name type="synonym">Amomum zingiber</name>
    <dbReference type="NCBI Taxonomy" id="94328"/>
    <lineage>
        <taxon>Eukaryota</taxon>
        <taxon>Viridiplantae</taxon>
        <taxon>Streptophyta</taxon>
        <taxon>Embryophyta</taxon>
        <taxon>Tracheophyta</taxon>
        <taxon>Spermatophyta</taxon>
        <taxon>Magnoliopsida</taxon>
        <taxon>Liliopsida</taxon>
        <taxon>Zingiberales</taxon>
        <taxon>Zingiberaceae</taxon>
        <taxon>Zingiber</taxon>
    </lineage>
</organism>
<evidence type="ECO:0000313" key="4">
    <source>
        <dbReference type="EMBL" id="KAG6519750.1"/>
    </source>
</evidence>
<keyword evidence="2" id="KW-0812">Transmembrane</keyword>
<feature type="chain" id="PRO_5035285960" evidence="3">
    <location>
        <begin position="16"/>
        <end position="128"/>
    </location>
</feature>
<proteinExistence type="predicted"/>
<evidence type="ECO:0000256" key="2">
    <source>
        <dbReference type="SAM" id="Phobius"/>
    </source>
</evidence>
<evidence type="ECO:0000256" key="3">
    <source>
        <dbReference type="SAM" id="SignalP"/>
    </source>
</evidence>
<dbReference type="AlphaFoldDB" id="A0A8J5HAW7"/>
<reference evidence="4 5" key="1">
    <citation type="submission" date="2020-08" db="EMBL/GenBank/DDBJ databases">
        <title>Plant Genome Project.</title>
        <authorList>
            <person name="Zhang R.-G."/>
        </authorList>
    </citation>
    <scope>NUCLEOTIDE SEQUENCE [LARGE SCALE GENOMIC DNA]</scope>
    <source>
        <tissue evidence="4">Rhizome</tissue>
    </source>
</reference>
<dbReference type="PANTHER" id="PTHR37189:SF4">
    <property type="entry name" value="TRANSMEMBRANE PROTEIN"/>
    <property type="match status" value="1"/>
</dbReference>
<feature type="transmembrane region" description="Helical" evidence="2">
    <location>
        <begin position="73"/>
        <end position="97"/>
    </location>
</feature>
<evidence type="ECO:0000313" key="5">
    <source>
        <dbReference type="Proteomes" id="UP000734854"/>
    </source>
</evidence>
<sequence length="128" mass="13156">MYLLAIWSSVAVAHGVRPSEHGLANQKDPGPASPPMVAFFHARPVAALPEAQNVAWTLVPPGPQGRRRPRSGLLAAGVACGAVGAGLLALAAAAYVVHTRRHGSGTGSAWSMGSPRRRSGPEVRLGTP</sequence>
<keyword evidence="2" id="KW-0472">Membrane</keyword>
<dbReference type="Proteomes" id="UP000734854">
    <property type="component" value="Unassembled WGS sequence"/>
</dbReference>
<name>A0A8J5HAW7_ZINOF</name>
<comment type="caution">
    <text evidence="4">The sequence shown here is derived from an EMBL/GenBank/DDBJ whole genome shotgun (WGS) entry which is preliminary data.</text>
</comment>
<protein>
    <submittedName>
        <fullName evidence="4">Uncharacterized protein</fullName>
    </submittedName>
</protein>
<evidence type="ECO:0000256" key="1">
    <source>
        <dbReference type="SAM" id="MobiDB-lite"/>
    </source>
</evidence>
<dbReference type="EMBL" id="JACMSC010000006">
    <property type="protein sequence ID" value="KAG6519750.1"/>
    <property type="molecule type" value="Genomic_DNA"/>
</dbReference>
<accession>A0A8J5HAW7</accession>